<dbReference type="Pfam" id="PF00288">
    <property type="entry name" value="GHMP_kinases_N"/>
    <property type="match status" value="1"/>
</dbReference>
<dbReference type="InterPro" id="IPR013750">
    <property type="entry name" value="GHMP_kinase_C_dom"/>
</dbReference>
<evidence type="ECO:0000259" key="9">
    <source>
        <dbReference type="Pfam" id="PF10509"/>
    </source>
</evidence>
<name>A0AAV2WPS9_MYCNE</name>
<evidence type="ECO:0000259" key="8">
    <source>
        <dbReference type="Pfam" id="PF08544"/>
    </source>
</evidence>
<dbReference type="Gene3D" id="3.30.70.890">
    <property type="entry name" value="GHMP kinase, C-terminal domain"/>
    <property type="match status" value="1"/>
</dbReference>
<dbReference type="InterPro" id="IPR020568">
    <property type="entry name" value="Ribosomal_Su5_D2-typ_SF"/>
</dbReference>
<dbReference type="AlphaFoldDB" id="A0AAV2WPS9"/>
<keyword evidence="6" id="KW-0299">Galactose metabolism</keyword>
<dbReference type="InterPro" id="IPR000705">
    <property type="entry name" value="Galactokinase"/>
</dbReference>
<evidence type="ECO:0000256" key="2">
    <source>
        <dbReference type="ARBA" id="ARBA00022679"/>
    </source>
</evidence>
<evidence type="ECO:0000259" key="7">
    <source>
        <dbReference type="Pfam" id="PF00288"/>
    </source>
</evidence>
<dbReference type="PIRSF" id="PIRSF000530">
    <property type="entry name" value="Galactokinase"/>
    <property type="match status" value="1"/>
</dbReference>
<gene>
    <name evidence="10" type="primary">galK</name>
    <name evidence="10" type="ORF">BN1047_04311</name>
</gene>
<keyword evidence="6" id="KW-0119">Carbohydrate metabolism</keyword>
<keyword evidence="4" id="KW-0418">Kinase</keyword>
<evidence type="ECO:0000256" key="1">
    <source>
        <dbReference type="ARBA" id="ARBA00006566"/>
    </source>
</evidence>
<dbReference type="GO" id="GO:0006012">
    <property type="term" value="P:galactose metabolic process"/>
    <property type="evidence" value="ECO:0007669"/>
    <property type="project" value="UniProtKB-KW"/>
</dbReference>
<feature type="domain" description="GHMP kinase C-terminal" evidence="8">
    <location>
        <begin position="290"/>
        <end position="356"/>
    </location>
</feature>
<organism evidence="10 11">
    <name type="scientific">Mycolicibacterium neoaurum</name>
    <name type="common">Mycobacterium neoaurum</name>
    <dbReference type="NCBI Taxonomy" id="1795"/>
    <lineage>
        <taxon>Bacteria</taxon>
        <taxon>Bacillati</taxon>
        <taxon>Actinomycetota</taxon>
        <taxon>Actinomycetes</taxon>
        <taxon>Mycobacteriales</taxon>
        <taxon>Mycobacteriaceae</taxon>
        <taxon>Mycolicibacterium</taxon>
    </lineage>
</organism>
<feature type="domain" description="Galactokinase N-terminal" evidence="9">
    <location>
        <begin position="13"/>
        <end position="60"/>
    </location>
</feature>
<dbReference type="PRINTS" id="PR00959">
    <property type="entry name" value="MEVGALKINASE"/>
</dbReference>
<evidence type="ECO:0000313" key="11">
    <source>
        <dbReference type="Proteomes" id="UP000028864"/>
    </source>
</evidence>
<dbReference type="PANTHER" id="PTHR10457:SF7">
    <property type="entry name" value="GALACTOKINASE-RELATED"/>
    <property type="match status" value="1"/>
</dbReference>
<evidence type="ECO:0000256" key="4">
    <source>
        <dbReference type="ARBA" id="ARBA00022777"/>
    </source>
</evidence>
<proteinExistence type="inferred from homology"/>
<reference evidence="10" key="1">
    <citation type="submission" date="2014-05" db="EMBL/GenBank/DDBJ databases">
        <authorList>
            <person name="Urmite Genomes"/>
        </authorList>
    </citation>
    <scope>NUCLEOTIDE SEQUENCE</scope>
    <source>
        <strain evidence="10">DSM 44074</strain>
    </source>
</reference>
<dbReference type="GO" id="GO:0004335">
    <property type="term" value="F:galactokinase activity"/>
    <property type="evidence" value="ECO:0007669"/>
    <property type="project" value="InterPro"/>
</dbReference>
<dbReference type="Pfam" id="PF10509">
    <property type="entry name" value="GalKase_gal_bdg"/>
    <property type="match status" value="1"/>
</dbReference>
<dbReference type="GO" id="GO:0005524">
    <property type="term" value="F:ATP binding"/>
    <property type="evidence" value="ECO:0007669"/>
    <property type="project" value="UniProtKB-KW"/>
</dbReference>
<accession>A0AAV2WPS9</accession>
<dbReference type="InterPro" id="IPR019741">
    <property type="entry name" value="Galactokinase_CS"/>
</dbReference>
<dbReference type="InterPro" id="IPR019539">
    <property type="entry name" value="GalKase_N"/>
</dbReference>
<evidence type="ECO:0000256" key="5">
    <source>
        <dbReference type="ARBA" id="ARBA00022840"/>
    </source>
</evidence>
<dbReference type="PROSITE" id="PS00627">
    <property type="entry name" value="GHMP_KINASES_ATP"/>
    <property type="match status" value="1"/>
</dbReference>
<evidence type="ECO:0000256" key="3">
    <source>
        <dbReference type="ARBA" id="ARBA00022741"/>
    </source>
</evidence>
<dbReference type="InterPro" id="IPR006203">
    <property type="entry name" value="GHMP_knse_ATP-bd_CS"/>
</dbReference>
<evidence type="ECO:0000256" key="6">
    <source>
        <dbReference type="ARBA" id="ARBA00023144"/>
    </source>
</evidence>
<dbReference type="SUPFAM" id="SSF55060">
    <property type="entry name" value="GHMP Kinase, C-terminal domain"/>
    <property type="match status" value="1"/>
</dbReference>
<comment type="similarity">
    <text evidence="1">Belongs to the GHMP kinase family. GalK subfamily.</text>
</comment>
<dbReference type="EMBL" id="LK021340">
    <property type="protein sequence ID" value="CDQ46404.1"/>
    <property type="molecule type" value="Genomic_DNA"/>
</dbReference>
<reference evidence="10" key="2">
    <citation type="submission" date="2015-09" db="EMBL/GenBank/DDBJ databases">
        <title>Draft genome sequence of Mycobacterium neoaurum DSM 44074.</title>
        <authorList>
            <person name="Croce O."/>
            <person name="Robert C."/>
            <person name="Raoult D."/>
            <person name="Drancourt M."/>
        </authorList>
    </citation>
    <scope>NUCLEOTIDE SEQUENCE</scope>
    <source>
        <strain evidence="10">DSM 44074</strain>
    </source>
</reference>
<protein>
    <submittedName>
        <fullName evidence="10">Galactokinase</fullName>
    </submittedName>
</protein>
<dbReference type="PANTHER" id="PTHR10457">
    <property type="entry name" value="MEVALONATE KINASE/GALACTOKINASE"/>
    <property type="match status" value="1"/>
</dbReference>
<dbReference type="PROSITE" id="PS00106">
    <property type="entry name" value="GALACTOKINASE"/>
    <property type="match status" value="1"/>
</dbReference>
<dbReference type="InterPro" id="IPR006204">
    <property type="entry name" value="GHMP_kinase_N_dom"/>
</dbReference>
<evidence type="ECO:0000313" key="10">
    <source>
        <dbReference type="EMBL" id="CDQ46404.1"/>
    </source>
</evidence>
<keyword evidence="3" id="KW-0547">Nucleotide-binding</keyword>
<dbReference type="InterPro" id="IPR036554">
    <property type="entry name" value="GHMP_kinase_C_sf"/>
</dbReference>
<dbReference type="InterPro" id="IPR014721">
    <property type="entry name" value="Ribsml_uS5_D2-typ_fold_subgr"/>
</dbReference>
<feature type="domain" description="GHMP kinase N-terminal" evidence="7">
    <location>
        <begin position="111"/>
        <end position="185"/>
    </location>
</feature>
<sequence>MAPEHLGERAADLFGERFGTVPDGVWIAPGRANLIGEHIDYTGAKTMPFALPYATAVAVRVHSHDRLRVASTAYEDVWEGAASEVEPGHPNGWPAYVAGVPWAMTYHDTIARMPGLDIAVHSSVPEGAGLSSSAALESAVALAIAELFGAATDDAGRRTLARDCVTAENIVAGAATGGMDQSVALRARQGQVMLLDCSSFAVEYLSLDLAAAGLALLVINTNAPHRLVDGGYALRRSTVERVWSGIGCAAVSEGTDIDEVLRRAAVDDPMLTGALRHVLTEIRRVDAVAALLRAGELAAIGSHLTASHASLRDDLVVSSVELDCAVAAALAAGALGARMIGGGFGGSVLALVRLDHIGLTMESVRRAAHDAGLPEPDFLHATPSGAARRVC</sequence>
<keyword evidence="5" id="KW-0067">ATP-binding</keyword>
<dbReference type="Proteomes" id="UP000028864">
    <property type="component" value="Unassembled WGS sequence"/>
</dbReference>
<dbReference type="SUPFAM" id="SSF54211">
    <property type="entry name" value="Ribosomal protein S5 domain 2-like"/>
    <property type="match status" value="1"/>
</dbReference>
<dbReference type="PRINTS" id="PR00473">
    <property type="entry name" value="GALCTOKINASE"/>
</dbReference>
<keyword evidence="2" id="KW-0808">Transferase</keyword>
<dbReference type="InterPro" id="IPR006206">
    <property type="entry name" value="Mevalonate/galactokinase"/>
</dbReference>
<dbReference type="Gene3D" id="3.30.230.10">
    <property type="match status" value="1"/>
</dbReference>
<dbReference type="Pfam" id="PF08544">
    <property type="entry name" value="GHMP_kinases_C"/>
    <property type="match status" value="1"/>
</dbReference>
<dbReference type="GO" id="GO:0005829">
    <property type="term" value="C:cytosol"/>
    <property type="evidence" value="ECO:0007669"/>
    <property type="project" value="TreeGrafter"/>
</dbReference>